<evidence type="ECO:0000256" key="2">
    <source>
        <dbReference type="SAM" id="SignalP"/>
    </source>
</evidence>
<organism evidence="4 6">
    <name type="scientific">Geomonas paludis</name>
    <dbReference type="NCBI Taxonomy" id="2740185"/>
    <lineage>
        <taxon>Bacteria</taxon>
        <taxon>Pseudomonadati</taxon>
        <taxon>Thermodesulfobacteriota</taxon>
        <taxon>Desulfuromonadia</taxon>
        <taxon>Geobacterales</taxon>
        <taxon>Geobacteraceae</taxon>
        <taxon>Geomonas</taxon>
    </lineage>
</organism>
<evidence type="ECO:0000313" key="7">
    <source>
        <dbReference type="Proteomes" id="UP000831485"/>
    </source>
</evidence>
<reference evidence="5" key="3">
    <citation type="submission" date="2022-04" db="EMBL/GenBank/DDBJ databases">
        <authorList>
            <person name="Liu G."/>
        </authorList>
    </citation>
    <scope>NUCLEOTIDE SEQUENCE</scope>
    <source>
        <strain evidence="5">RG22</strain>
    </source>
</reference>
<dbReference type="EMBL" id="CP096574">
    <property type="protein sequence ID" value="UPU37092.1"/>
    <property type="molecule type" value="Genomic_DNA"/>
</dbReference>
<dbReference type="AlphaFoldDB" id="A0A6V8MXH0"/>
<proteinExistence type="predicted"/>
<accession>A0A6V8MXH0</accession>
<keyword evidence="1" id="KW-0378">Hydrolase</keyword>
<name>A0A6V8MXH0_9BACT</name>
<dbReference type="InterPro" id="IPR008979">
    <property type="entry name" value="Galactose-bd-like_sf"/>
</dbReference>
<dbReference type="EMBL" id="BLXY01000005">
    <property type="protein sequence ID" value="GFO64811.1"/>
    <property type="molecule type" value="Genomic_DNA"/>
</dbReference>
<dbReference type="Pfam" id="PF02018">
    <property type="entry name" value="CBM_4_9"/>
    <property type="match status" value="1"/>
</dbReference>
<dbReference type="GO" id="GO:0016798">
    <property type="term" value="F:hydrolase activity, acting on glycosyl bonds"/>
    <property type="evidence" value="ECO:0007669"/>
    <property type="project" value="InterPro"/>
</dbReference>
<sequence length="203" mass="21466">MRIKASTQTVAAILTATVFLTAAVSAQAQQTAKKSTVAPPAAPAATGAVVNKYDFEAGVAGWSAPAKTISIATVTNPKKSGKSSLKVSGTSSSGLYNFAASPRIALQQGKQYQVSAWLYVKSWDTPLRPPTLKIGIYKDGKWISNAFSHSYDLKKKNVWQKSTLVVTVPTGGSMAGSISIEKGTQDAIKGEVWVDDVVLQTMK</sequence>
<dbReference type="SUPFAM" id="SSF49785">
    <property type="entry name" value="Galactose-binding domain-like"/>
    <property type="match status" value="1"/>
</dbReference>
<gene>
    <name evidence="4" type="ORF">GMPD_27300</name>
    <name evidence="5" type="ORF">M1B72_05120</name>
</gene>
<dbReference type="Proteomes" id="UP000831485">
    <property type="component" value="Chromosome"/>
</dbReference>
<evidence type="ECO:0000256" key="1">
    <source>
        <dbReference type="ARBA" id="ARBA00022801"/>
    </source>
</evidence>
<evidence type="ECO:0000259" key="3">
    <source>
        <dbReference type="Pfam" id="PF02018"/>
    </source>
</evidence>
<feature type="signal peptide" evidence="2">
    <location>
        <begin position="1"/>
        <end position="28"/>
    </location>
</feature>
<dbReference type="InterPro" id="IPR003305">
    <property type="entry name" value="CenC_carb-bd"/>
</dbReference>
<feature type="chain" id="PRO_5027855802" evidence="2">
    <location>
        <begin position="29"/>
        <end position="203"/>
    </location>
</feature>
<evidence type="ECO:0000313" key="4">
    <source>
        <dbReference type="EMBL" id="GFO64811.1"/>
    </source>
</evidence>
<dbReference type="RefSeq" id="WP_183348250.1">
    <property type="nucleotide sequence ID" value="NZ_BLXY01000005.1"/>
</dbReference>
<keyword evidence="2" id="KW-0732">Signal</keyword>
<dbReference type="Gene3D" id="2.60.120.260">
    <property type="entry name" value="Galactose-binding domain-like"/>
    <property type="match status" value="1"/>
</dbReference>
<keyword evidence="7" id="KW-1185">Reference proteome</keyword>
<protein>
    <submittedName>
        <fullName evidence="5">Carbohydrate binding domain-containing protein</fullName>
    </submittedName>
</protein>
<dbReference type="Proteomes" id="UP000568888">
    <property type="component" value="Unassembled WGS sequence"/>
</dbReference>
<reference evidence="4" key="2">
    <citation type="journal article" date="2021" name="Int. J. Syst. Evol. Microbiol.">
        <title>Geomonas silvestris sp. nov., Geomonas paludis sp. nov. and Geomonas limicola sp. nov., isolated from terrestrial environments, and emended description of the genus Geomonas.</title>
        <authorList>
            <person name="Itoh H."/>
            <person name="Xu Z."/>
            <person name="Masuda Y."/>
            <person name="Ushijima N."/>
            <person name="Hayakawa C."/>
            <person name="Shiratori Y."/>
            <person name="Senoo K."/>
        </authorList>
    </citation>
    <scope>NUCLEOTIDE SEQUENCE</scope>
    <source>
        <strain evidence="4">Red736</strain>
    </source>
</reference>
<reference evidence="6" key="1">
    <citation type="submission" date="2020-06" db="EMBL/GenBank/DDBJ databases">
        <title>Draft genomic sequecing of Geomonas sp. Red736.</title>
        <authorList>
            <person name="Itoh H."/>
            <person name="Xu Z.X."/>
            <person name="Ushijima N."/>
            <person name="Masuda Y."/>
            <person name="Shiratori Y."/>
            <person name="Senoo K."/>
        </authorList>
    </citation>
    <scope>NUCLEOTIDE SEQUENCE [LARGE SCALE GENOMIC DNA]</scope>
    <source>
        <strain evidence="6">Red736</strain>
    </source>
</reference>
<evidence type="ECO:0000313" key="6">
    <source>
        <dbReference type="Proteomes" id="UP000568888"/>
    </source>
</evidence>
<feature type="domain" description="CBM-cenC" evidence="3">
    <location>
        <begin position="48"/>
        <end position="183"/>
    </location>
</feature>
<evidence type="ECO:0000313" key="5">
    <source>
        <dbReference type="EMBL" id="UPU37092.1"/>
    </source>
</evidence>